<keyword evidence="5" id="KW-1185">Reference proteome</keyword>
<dbReference type="Proteomes" id="UP000272942">
    <property type="component" value="Unassembled WGS sequence"/>
</dbReference>
<feature type="region of interest" description="Disordered" evidence="1">
    <location>
        <begin position="1175"/>
        <end position="1199"/>
    </location>
</feature>
<feature type="transmembrane region" description="Helical" evidence="2">
    <location>
        <begin position="53"/>
        <end position="72"/>
    </location>
</feature>
<evidence type="ECO:0000259" key="3">
    <source>
        <dbReference type="Pfam" id="PF23307"/>
    </source>
</evidence>
<organism evidence="6">
    <name type="scientific">Echinostoma caproni</name>
    <dbReference type="NCBI Taxonomy" id="27848"/>
    <lineage>
        <taxon>Eukaryota</taxon>
        <taxon>Metazoa</taxon>
        <taxon>Spiralia</taxon>
        <taxon>Lophotrochozoa</taxon>
        <taxon>Platyhelminthes</taxon>
        <taxon>Trematoda</taxon>
        <taxon>Digenea</taxon>
        <taxon>Plagiorchiida</taxon>
        <taxon>Echinostomata</taxon>
        <taxon>Echinostomatoidea</taxon>
        <taxon>Echinostomatidae</taxon>
        <taxon>Echinostoma</taxon>
    </lineage>
</organism>
<evidence type="ECO:0000256" key="2">
    <source>
        <dbReference type="SAM" id="Phobius"/>
    </source>
</evidence>
<evidence type="ECO:0000313" key="5">
    <source>
        <dbReference type="Proteomes" id="UP000272942"/>
    </source>
</evidence>
<dbReference type="OrthoDB" id="6084525at2759"/>
<reference evidence="6" key="1">
    <citation type="submission" date="2016-06" db="UniProtKB">
        <authorList>
            <consortium name="WormBaseParasite"/>
        </authorList>
    </citation>
    <scope>IDENTIFICATION</scope>
</reference>
<feature type="compositionally biased region" description="Polar residues" evidence="1">
    <location>
        <begin position="711"/>
        <end position="726"/>
    </location>
</feature>
<feature type="region of interest" description="Disordered" evidence="1">
    <location>
        <begin position="672"/>
        <end position="732"/>
    </location>
</feature>
<dbReference type="EMBL" id="UZAN01039960">
    <property type="protein sequence ID" value="VDP67851.1"/>
    <property type="molecule type" value="Genomic_DNA"/>
</dbReference>
<accession>A0A183A7I7</accession>
<evidence type="ECO:0000256" key="1">
    <source>
        <dbReference type="SAM" id="MobiDB-lite"/>
    </source>
</evidence>
<feature type="region of interest" description="Disordered" evidence="1">
    <location>
        <begin position="899"/>
        <end position="931"/>
    </location>
</feature>
<reference evidence="4 5" key="2">
    <citation type="submission" date="2018-11" db="EMBL/GenBank/DDBJ databases">
        <authorList>
            <consortium name="Pathogen Informatics"/>
        </authorList>
    </citation>
    <scope>NUCLEOTIDE SEQUENCE [LARGE SCALE GENOMIC DNA]</scope>
    <source>
        <strain evidence="4 5">Egypt</strain>
    </source>
</reference>
<dbReference type="WBParaSite" id="ECPE_0000292501-mRNA-1">
    <property type="protein sequence ID" value="ECPE_0000292501-mRNA-1"/>
    <property type="gene ID" value="ECPE_0000292501"/>
</dbReference>
<proteinExistence type="predicted"/>
<dbReference type="InterPro" id="IPR052771">
    <property type="entry name" value="Neurotrophin_sig_adaptor"/>
</dbReference>
<evidence type="ECO:0000313" key="4">
    <source>
        <dbReference type="EMBL" id="VDP67851.1"/>
    </source>
</evidence>
<feature type="domain" description="Kinase D-interacting substrate of 220 kDa-like SAM" evidence="3">
    <location>
        <begin position="524"/>
        <end position="585"/>
    </location>
</feature>
<protein>
    <submittedName>
        <fullName evidence="6">KAP NTPase domain-containing protein</fullName>
    </submittedName>
</protein>
<feature type="region of interest" description="Disordered" evidence="1">
    <location>
        <begin position="463"/>
        <end position="483"/>
    </location>
</feature>
<sequence length="1199" mass="134840">MLKSALHNRRFKRVCCLPAFLVVLAFCIAFVVETGMIRYHSGQIATMLTDSAKIGIFVISSSILFLGLFGSIRSLYRVVRSLTINPVQPLRAALAEFISDEANEEEYNDLKPKGKYTCLSKRPSKPNDPVSLGNSTSLKNMAITAEEERARRADILIKEEFVKLCKLSLTFDRFLSQQQTRFIICLDASETKQCDVLAKLIYQIHSLVLTESSAPVAFVLEGNFKAKRNSGVMYTPRSIFGNRGSVAPLRGGQEKSPNKPIIGQLSRSNSTISRSVESCQGIAGLFMRDHELADWNGKLMKQLVSATSFTSRFLRLCNLEVPIEEMVLWISLVQYWPYHVAWLVVYLEGLVEGKACGTGKPISNQTCVNVIECFKEVKARVAASIDQLEPLVTDDRDLDRLEAYLRAKASRPIPIGNLKKLISQIMNPDRVPVMDDRRMGHSGPFAPALTTLVEEQVDPFRRANQNTGSIGPYSMSRSNSGKGRLTHMMMSTSLGSGDTQSGQFFPCGTDLMTSVENTPRTSFQEHRYIYQTNIRDRNLNGMVLYRIDSERVKNEIGMNPPDWQAFYRTLHYLREQENMLHEDSRNMRMMAEAESDSGSIVSPLVIANKHPCIRLTRSSPSSSLASSNHRMKNTTLIRQTPWLLSPQVPTSLMNSDGVEMPANDIVFPPVYPPENTENQASLSGMEEPESLWKPTSHPVGSKPVLKPRTVGDSSTGKPMDKSSSLKSSHEHVELETRKEIFASPRANIEQHIGFSKHNRRLSNLEQEKSVLCHKNGGLVNANVPHRNRSSRLARDESRRYSSRSTVDLRTAFGPLSFNPQAAELCYREVLRRKTKGRPKPVHMRHLVSSNDPRIFFNQAARNEAELFNYNILGYDQQQQQQPIHQEMAFAAVPISHRSPWKTPVEQQPDEEMKDLRRMKKRPCRRPSKGNQTTYDVFVNKNAQDSDMIPPALGGHGRGVQGGHPESAMIDSETDSVIYNPTIMPPYPGLMPWISSSGARRERRGRKLHHSPALNPAQLASLYSYVTHAGKLPNFPNPPFELSYGRNLVESEMNSSKINYFQFPTMNYPSHCAELTESYKPSQKKRARHAEHIPTAVASPRMVQTMVKSGHSSELVHVDYLDEGTNSPDSDAEECTCDYWYGIDRNGGKVTISEPTLRGDSDDLYSDENMQTYSLEHELSKRSPHGRTNGTFAEEENESG</sequence>
<dbReference type="GO" id="GO:0030165">
    <property type="term" value="F:PDZ domain binding"/>
    <property type="evidence" value="ECO:0007669"/>
    <property type="project" value="TreeGrafter"/>
</dbReference>
<keyword evidence="2" id="KW-0812">Transmembrane</keyword>
<feature type="compositionally biased region" description="Polar residues" evidence="1">
    <location>
        <begin position="463"/>
        <end position="481"/>
    </location>
</feature>
<feature type="compositionally biased region" description="Basic residues" evidence="1">
    <location>
        <begin position="916"/>
        <end position="927"/>
    </location>
</feature>
<keyword evidence="2" id="KW-0472">Membrane</keyword>
<dbReference type="AlphaFoldDB" id="A0A183A7I7"/>
<gene>
    <name evidence="4" type="ORF">ECPE_LOCUS2922</name>
</gene>
<dbReference type="GO" id="GO:0019887">
    <property type="term" value="F:protein kinase regulator activity"/>
    <property type="evidence" value="ECO:0007669"/>
    <property type="project" value="TreeGrafter"/>
</dbReference>
<dbReference type="PANTHER" id="PTHR24116">
    <property type="entry name" value="KINASE D-INTERACTING SUBSTRATE OF 220 KDA"/>
    <property type="match status" value="1"/>
</dbReference>
<dbReference type="Pfam" id="PF23307">
    <property type="entry name" value="SAM_KIDINS220"/>
    <property type="match status" value="1"/>
</dbReference>
<dbReference type="InterPro" id="IPR057092">
    <property type="entry name" value="SAM_KIDINS220"/>
</dbReference>
<evidence type="ECO:0000313" key="6">
    <source>
        <dbReference type="WBParaSite" id="ECPE_0000292501-mRNA-1"/>
    </source>
</evidence>
<name>A0A183A7I7_9TREM</name>
<feature type="region of interest" description="Disordered" evidence="1">
    <location>
        <begin position="777"/>
        <end position="798"/>
    </location>
</feature>
<dbReference type="PANTHER" id="PTHR24116:SF0">
    <property type="entry name" value="KINASE D-INTERACTING SUBSTRATE OF 220 KDA"/>
    <property type="match status" value="1"/>
</dbReference>
<keyword evidence="2" id="KW-1133">Transmembrane helix</keyword>